<sequence>MGESHAFGASLCCSRRHFILSLCLAMSMVCAARILYWLIQLGAKVPQETQAACTGDECFQIFTCIGMKDTTAHIMEPLFTLSGIIFFPLGFHAAHHGDDTPMKRFALFLLATTAVRLGVIAFDVAFMHACEMYDTNMMNFVLNSLLPPSPLRVGVQDKLRGLHLFHLELVNGITGNFNILAWYLILSGLWTALFLYATVEAMSLSSLMQNGILGLGVHYGLDQWDEELNRTAIRRKVQSGINSKFMDDAHLPLSQGTHVGRLSNPTYGTQSPPARTYKASQDFSDYSTGFDGVPYELPDEEEDEAEVVRQLAEKLSQEESPEAMLDRAFVA</sequence>
<evidence type="ECO:0000313" key="1">
    <source>
        <dbReference type="EMBL" id="CAK8988321.1"/>
    </source>
</evidence>
<keyword evidence="2" id="KW-1185">Reference proteome</keyword>
<proteinExistence type="predicted"/>
<dbReference type="EMBL" id="CAXAMM010000647">
    <property type="protein sequence ID" value="CAK8988321.1"/>
    <property type="molecule type" value="Genomic_DNA"/>
</dbReference>
<accession>A0ABP0HDN2</accession>
<dbReference type="Proteomes" id="UP001642464">
    <property type="component" value="Unassembled WGS sequence"/>
</dbReference>
<evidence type="ECO:0000313" key="2">
    <source>
        <dbReference type="Proteomes" id="UP001642464"/>
    </source>
</evidence>
<name>A0ABP0HDN2_9DINO</name>
<protein>
    <submittedName>
        <fullName evidence="1">Uncharacterized protein</fullName>
    </submittedName>
</protein>
<reference evidence="1 2" key="1">
    <citation type="submission" date="2024-02" db="EMBL/GenBank/DDBJ databases">
        <authorList>
            <person name="Chen Y."/>
            <person name="Shah S."/>
            <person name="Dougan E. K."/>
            <person name="Thang M."/>
            <person name="Chan C."/>
        </authorList>
    </citation>
    <scope>NUCLEOTIDE SEQUENCE [LARGE SCALE GENOMIC DNA]</scope>
</reference>
<organism evidence="1 2">
    <name type="scientific">Durusdinium trenchii</name>
    <dbReference type="NCBI Taxonomy" id="1381693"/>
    <lineage>
        <taxon>Eukaryota</taxon>
        <taxon>Sar</taxon>
        <taxon>Alveolata</taxon>
        <taxon>Dinophyceae</taxon>
        <taxon>Suessiales</taxon>
        <taxon>Symbiodiniaceae</taxon>
        <taxon>Durusdinium</taxon>
    </lineage>
</organism>
<comment type="caution">
    <text evidence="1">The sequence shown here is derived from an EMBL/GenBank/DDBJ whole genome shotgun (WGS) entry which is preliminary data.</text>
</comment>
<gene>
    <name evidence="1" type="ORF">SCF082_LOCUS1343</name>
</gene>